<dbReference type="Proteomes" id="UP000460435">
    <property type="component" value="Unassembled WGS sequence"/>
</dbReference>
<protein>
    <submittedName>
        <fullName evidence="2">Metal-dependent hydrolase</fullName>
    </submittedName>
</protein>
<keyword evidence="2" id="KW-0378">Hydrolase</keyword>
<evidence type="ECO:0000313" key="2">
    <source>
        <dbReference type="EMBL" id="NDL57842.1"/>
    </source>
</evidence>
<dbReference type="GO" id="GO:0016020">
    <property type="term" value="C:membrane"/>
    <property type="evidence" value="ECO:0007669"/>
    <property type="project" value="GOC"/>
</dbReference>
<gene>
    <name evidence="2" type="ORF">F7O44_12220</name>
</gene>
<evidence type="ECO:0000259" key="1">
    <source>
        <dbReference type="Pfam" id="PF03372"/>
    </source>
</evidence>
<dbReference type="SUPFAM" id="SSF56219">
    <property type="entry name" value="DNase I-like"/>
    <property type="match status" value="1"/>
</dbReference>
<dbReference type="Gene3D" id="3.60.10.10">
    <property type="entry name" value="Endonuclease/exonuclease/phosphatase"/>
    <property type="match status" value="1"/>
</dbReference>
<proteinExistence type="predicted"/>
<evidence type="ECO:0000313" key="3">
    <source>
        <dbReference type="Proteomes" id="UP000460435"/>
    </source>
</evidence>
<dbReference type="AlphaFoldDB" id="A0A7K3M4J5"/>
<dbReference type="GO" id="GO:0016787">
    <property type="term" value="F:hydrolase activity"/>
    <property type="evidence" value="ECO:0007669"/>
    <property type="project" value="UniProtKB-KW"/>
</dbReference>
<feature type="domain" description="Endonuclease/exonuclease/phosphatase" evidence="1">
    <location>
        <begin position="18"/>
        <end position="244"/>
    </location>
</feature>
<dbReference type="EMBL" id="WLZY01000003">
    <property type="protein sequence ID" value="NDL57842.1"/>
    <property type="molecule type" value="Genomic_DNA"/>
</dbReference>
<dbReference type="RefSeq" id="WP_162450489.1">
    <property type="nucleotide sequence ID" value="NZ_WLZY01000003.1"/>
</dbReference>
<dbReference type="InterPro" id="IPR036691">
    <property type="entry name" value="Endo/exonu/phosph_ase_sf"/>
</dbReference>
<dbReference type="InterPro" id="IPR051916">
    <property type="entry name" value="GPI-anchor_lipid_remodeler"/>
</dbReference>
<comment type="caution">
    <text evidence="2">The sequence shown here is derived from an EMBL/GenBank/DDBJ whole genome shotgun (WGS) entry which is preliminary data.</text>
</comment>
<keyword evidence="3" id="KW-1185">Reference proteome</keyword>
<reference evidence="2 3" key="1">
    <citation type="submission" date="2019-11" db="EMBL/GenBank/DDBJ databases">
        <authorList>
            <person name="Li X.-J."/>
            <person name="Feng X.-M."/>
        </authorList>
    </citation>
    <scope>NUCLEOTIDE SEQUENCE [LARGE SCALE GENOMIC DNA]</scope>
    <source>
        <strain evidence="2 3">XMNu-373</strain>
    </source>
</reference>
<name>A0A7K3M4J5_9ACTN</name>
<dbReference type="PANTHER" id="PTHR14859">
    <property type="entry name" value="CALCOFLUOR WHITE HYPERSENSITIVE PROTEIN PRECURSOR"/>
    <property type="match status" value="1"/>
</dbReference>
<accession>A0A7K3M4J5</accession>
<dbReference type="Pfam" id="PF03372">
    <property type="entry name" value="Exo_endo_phos"/>
    <property type="match status" value="1"/>
</dbReference>
<dbReference type="InterPro" id="IPR005135">
    <property type="entry name" value="Endo/exonuclease/phosphatase"/>
</dbReference>
<sequence length="256" mass="28325">MSAPAHTDGDATVAIRVLTFNIRHGEGIDDRLDLERIARIIHAADADVVALQEVDRHFGGRSQFLDQTWWLGRRLGMTAVYGPDMTLPPPDIGRPLREYGNAILSRLPIETWDHVPLPAWPGLESRGLLRASVLADKVPVAVWTAHLSHENPEQRAEQARAITRIIPEAPTRLILTGDLNDVPESPTLSELTRTLTDTWAATRTEHGRTYDSVTRTIRIDYILTSADVGIARVDLIDVGDASDHLAVIADLLVPRE</sequence>
<dbReference type="GO" id="GO:0006506">
    <property type="term" value="P:GPI anchor biosynthetic process"/>
    <property type="evidence" value="ECO:0007669"/>
    <property type="project" value="TreeGrafter"/>
</dbReference>
<organism evidence="2 3">
    <name type="scientific">Phytoactinopolyspora mesophila</name>
    <dbReference type="NCBI Taxonomy" id="2650750"/>
    <lineage>
        <taxon>Bacteria</taxon>
        <taxon>Bacillati</taxon>
        <taxon>Actinomycetota</taxon>
        <taxon>Actinomycetes</taxon>
        <taxon>Jiangellales</taxon>
        <taxon>Jiangellaceae</taxon>
        <taxon>Phytoactinopolyspora</taxon>
    </lineage>
</organism>
<dbReference type="PANTHER" id="PTHR14859:SF15">
    <property type="entry name" value="ENDONUCLEASE_EXONUCLEASE_PHOSPHATASE DOMAIN-CONTAINING PROTEIN"/>
    <property type="match status" value="1"/>
</dbReference>